<protein>
    <submittedName>
        <fullName evidence="1">Uncharacterized protein</fullName>
    </submittedName>
</protein>
<evidence type="ECO:0000313" key="2">
    <source>
        <dbReference type="Proteomes" id="UP000830671"/>
    </source>
</evidence>
<dbReference type="Proteomes" id="UP000830671">
    <property type="component" value="Chromosome 5"/>
</dbReference>
<dbReference type="GeneID" id="73344480"/>
<keyword evidence="2" id="KW-1185">Reference proteome</keyword>
<organism evidence="1 2">
    <name type="scientific">Colletotrichum lupini</name>
    <dbReference type="NCBI Taxonomy" id="145971"/>
    <lineage>
        <taxon>Eukaryota</taxon>
        <taxon>Fungi</taxon>
        <taxon>Dikarya</taxon>
        <taxon>Ascomycota</taxon>
        <taxon>Pezizomycotina</taxon>
        <taxon>Sordariomycetes</taxon>
        <taxon>Hypocreomycetidae</taxon>
        <taxon>Glomerellales</taxon>
        <taxon>Glomerellaceae</taxon>
        <taxon>Colletotrichum</taxon>
        <taxon>Colletotrichum acutatum species complex</taxon>
    </lineage>
</organism>
<dbReference type="EMBL" id="CP019477">
    <property type="protein sequence ID" value="UQC84998.1"/>
    <property type="molecule type" value="Genomic_DNA"/>
</dbReference>
<accession>A0A9Q8WIL4</accession>
<evidence type="ECO:0000313" key="1">
    <source>
        <dbReference type="EMBL" id="UQC84998.1"/>
    </source>
</evidence>
<sequence>MRLDVMLGKPFRQDLLSVSPFQRAGICMDILVIDRLTGYPTNLDHDGAIGSSGRLEGLYPEPSKGNFSKFWDLSLLWTFIYFHGLHLHLQPTKMADEEGDLFNIAIDDSDEEEQKPRDWQSEEDFQKLRATYRVKVQDGDPPGFLHLPGEPWTAENTPSPPLPPVWQTIELPLNTEKASKPVLQELLHAVEELYFLRRFGEAAAFARRVLDGSEAALDRDTKETLVRYEEKCRGRMEK</sequence>
<gene>
    <name evidence="1" type="ORF">CLUP02_10494</name>
</gene>
<reference evidence="1" key="1">
    <citation type="journal article" date="2021" name="Mol. Plant Microbe Interact.">
        <title>Complete Genome Sequence of the Plant-Pathogenic Fungus Colletotrichum lupini.</title>
        <authorList>
            <person name="Baroncelli R."/>
            <person name="Pensec F."/>
            <person name="Da Lio D."/>
            <person name="Boufleur T."/>
            <person name="Vicente I."/>
            <person name="Sarrocco S."/>
            <person name="Picot A."/>
            <person name="Baraldi E."/>
            <person name="Sukno S."/>
            <person name="Thon M."/>
            <person name="Le Floch G."/>
        </authorList>
    </citation>
    <scope>NUCLEOTIDE SEQUENCE</scope>
    <source>
        <strain evidence="1">IMI 504893</strain>
    </source>
</reference>
<dbReference type="AlphaFoldDB" id="A0A9Q8WIL4"/>
<name>A0A9Q8WIL4_9PEZI</name>
<dbReference type="KEGG" id="clup:CLUP02_10494"/>
<proteinExistence type="predicted"/>
<dbReference type="RefSeq" id="XP_049146615.1">
    <property type="nucleotide sequence ID" value="XM_049289470.1"/>
</dbReference>